<keyword evidence="11" id="KW-1185">Reference proteome</keyword>
<evidence type="ECO:0000313" key="11">
    <source>
        <dbReference type="Proteomes" id="UP001497497"/>
    </source>
</evidence>
<evidence type="ECO:0000256" key="5">
    <source>
        <dbReference type="ARBA" id="ARBA00022989"/>
    </source>
</evidence>
<evidence type="ECO:0000256" key="2">
    <source>
        <dbReference type="ARBA" id="ARBA00009033"/>
    </source>
</evidence>
<keyword evidence="5 7" id="KW-1133">Transmembrane helix</keyword>
<feature type="transmembrane region" description="Helical" evidence="7">
    <location>
        <begin position="352"/>
        <end position="374"/>
    </location>
</feature>
<feature type="transmembrane region" description="Helical" evidence="7">
    <location>
        <begin position="386"/>
        <end position="406"/>
    </location>
</feature>
<keyword evidence="3" id="KW-1003">Cell membrane</keyword>
<dbReference type="PANTHER" id="PTHR10590">
    <property type="entry name" value="SODIUM/NUCLEOSIDE COTRANSPORTER"/>
    <property type="match status" value="1"/>
</dbReference>
<feature type="transmembrane region" description="Helical" evidence="7">
    <location>
        <begin position="82"/>
        <end position="101"/>
    </location>
</feature>
<evidence type="ECO:0000256" key="1">
    <source>
        <dbReference type="ARBA" id="ARBA00004651"/>
    </source>
</evidence>
<accession>A0AAV2HYR3</accession>
<comment type="caution">
    <text evidence="10">The sequence shown here is derived from an EMBL/GenBank/DDBJ whole genome shotgun (WGS) entry which is preliminary data.</text>
</comment>
<feature type="non-terminal residue" evidence="10">
    <location>
        <position position="1"/>
    </location>
</feature>
<evidence type="ECO:0000259" key="8">
    <source>
        <dbReference type="Pfam" id="PF01773"/>
    </source>
</evidence>
<dbReference type="InterPro" id="IPR008276">
    <property type="entry name" value="C_nuclsd_transpt"/>
</dbReference>
<feature type="transmembrane region" description="Helical" evidence="7">
    <location>
        <begin position="298"/>
        <end position="318"/>
    </location>
</feature>
<evidence type="ECO:0000256" key="6">
    <source>
        <dbReference type="ARBA" id="ARBA00023136"/>
    </source>
</evidence>
<keyword evidence="4 7" id="KW-0812">Transmembrane</keyword>
<gene>
    <name evidence="10" type="ORF">GSLYS_00011764001</name>
</gene>
<feature type="transmembrane region" description="Helical" evidence="7">
    <location>
        <begin position="113"/>
        <end position="131"/>
    </location>
</feature>
<evidence type="ECO:0000259" key="9">
    <source>
        <dbReference type="Pfam" id="PF07662"/>
    </source>
</evidence>
<evidence type="ECO:0000313" key="10">
    <source>
        <dbReference type="EMBL" id="CAL1537909.1"/>
    </source>
</evidence>
<reference evidence="10 11" key="1">
    <citation type="submission" date="2024-04" db="EMBL/GenBank/DDBJ databases">
        <authorList>
            <consortium name="Genoscope - CEA"/>
            <person name="William W."/>
        </authorList>
    </citation>
    <scope>NUCLEOTIDE SEQUENCE [LARGE SCALE GENOMIC DNA]</scope>
</reference>
<evidence type="ECO:0000256" key="3">
    <source>
        <dbReference type="ARBA" id="ARBA00022475"/>
    </source>
</evidence>
<feature type="transmembrane region" description="Helical" evidence="7">
    <location>
        <begin position="270"/>
        <end position="292"/>
    </location>
</feature>
<dbReference type="InterPro" id="IPR011657">
    <property type="entry name" value="CNT_C_dom"/>
</dbReference>
<evidence type="ECO:0008006" key="12">
    <source>
        <dbReference type="Google" id="ProtNLM"/>
    </source>
</evidence>
<feature type="transmembrane region" description="Helical" evidence="7">
    <location>
        <begin position="138"/>
        <end position="156"/>
    </location>
</feature>
<evidence type="ECO:0000256" key="4">
    <source>
        <dbReference type="ARBA" id="ARBA00022692"/>
    </source>
</evidence>
<proteinExistence type="inferred from homology"/>
<sequence length="486" mass="54685">KKTKGYLLTIVLLLGYFAYVIAAMCYRFNDEGAYRLLACTIVAVIIASRSYIRHGLKVFMKKVTGSSSLTPVWRKRRDAVRFSLRWVMYAAVIGVMIWVIVDKAMKEPDNLRSIPGIFIIIFICLFFSSAPSKVNYHTIFWSVGLQFLFSMFIMKWQTGKDAVWWLQSRVDEFLANADAGSIVVFGKNFRDHFLMFGAMPLLLFINGMITLLYYCGAMQFTIRVFGNFLQFVLDTSPIESMAVAAGTFMEGWTTLSTFRPYLHTLTKSQLFLVISSCYSSIGSTFLAILVQMGVPLDLIIGAMLISAPAVFTICKLMVPETSRKKNVKLTEIGEEEKRKYTNSLDAFQEGALMMLGIIGSITVSTYSLISLISWVNNTLAWFGDRVGVKALSIELISSYLMYPFALAMGVTPEDCRRVAMLCGYRLGSSILIAFLKFVELKNNRLKYVDYMLKTGGNGTVTYVNDDVILDQWGVTLPFGFISVSFN</sequence>
<dbReference type="GO" id="GO:0005415">
    <property type="term" value="F:nucleoside:sodium symporter activity"/>
    <property type="evidence" value="ECO:0007669"/>
    <property type="project" value="TreeGrafter"/>
</dbReference>
<name>A0AAV2HYR3_LYMST</name>
<dbReference type="Pfam" id="PF07662">
    <property type="entry name" value="Nucleos_tra2_C"/>
    <property type="match status" value="1"/>
</dbReference>
<feature type="transmembrane region" description="Helical" evidence="7">
    <location>
        <begin position="32"/>
        <end position="52"/>
    </location>
</feature>
<protein>
    <recommendedName>
        <fullName evidence="12">Concentrative nucleoside transporter N-terminal domain-containing protein</fullName>
    </recommendedName>
</protein>
<keyword evidence="6 7" id="KW-0472">Membrane</keyword>
<evidence type="ECO:0000256" key="7">
    <source>
        <dbReference type="SAM" id="Phobius"/>
    </source>
</evidence>
<dbReference type="PANTHER" id="PTHR10590:SF4">
    <property type="entry name" value="SOLUTE CARRIER FAMILY 28 MEMBER 3"/>
    <property type="match status" value="1"/>
</dbReference>
<comment type="subcellular location">
    <subcellularLocation>
        <location evidence="1">Cell membrane</location>
        <topology evidence="1">Multi-pass membrane protein</topology>
    </subcellularLocation>
</comment>
<dbReference type="EMBL" id="CAXITT010000278">
    <property type="protein sequence ID" value="CAL1537909.1"/>
    <property type="molecule type" value="Genomic_DNA"/>
</dbReference>
<dbReference type="Pfam" id="PF01773">
    <property type="entry name" value="Nucleos_tra2_N"/>
    <property type="match status" value="1"/>
</dbReference>
<dbReference type="AlphaFoldDB" id="A0AAV2HYR3"/>
<dbReference type="GO" id="GO:0005886">
    <property type="term" value="C:plasma membrane"/>
    <property type="evidence" value="ECO:0007669"/>
    <property type="project" value="UniProtKB-SubCell"/>
</dbReference>
<feature type="domain" description="Concentrative nucleoside transporter C-terminal" evidence="9">
    <location>
        <begin position="299"/>
        <end position="445"/>
    </location>
</feature>
<feature type="transmembrane region" description="Helical" evidence="7">
    <location>
        <begin position="193"/>
        <end position="215"/>
    </location>
</feature>
<dbReference type="Proteomes" id="UP001497497">
    <property type="component" value="Unassembled WGS sequence"/>
</dbReference>
<dbReference type="InterPro" id="IPR002668">
    <property type="entry name" value="CNT_N_dom"/>
</dbReference>
<comment type="similarity">
    <text evidence="2">Belongs to the concentrative nucleoside transporter (CNT) (TC 2.A.41) family.</text>
</comment>
<feature type="domain" description="Concentrative nucleoside transporter N-terminal" evidence="8">
    <location>
        <begin position="116"/>
        <end position="187"/>
    </location>
</feature>
<organism evidence="10 11">
    <name type="scientific">Lymnaea stagnalis</name>
    <name type="common">Great pond snail</name>
    <name type="synonym">Helix stagnalis</name>
    <dbReference type="NCBI Taxonomy" id="6523"/>
    <lineage>
        <taxon>Eukaryota</taxon>
        <taxon>Metazoa</taxon>
        <taxon>Spiralia</taxon>
        <taxon>Lophotrochozoa</taxon>
        <taxon>Mollusca</taxon>
        <taxon>Gastropoda</taxon>
        <taxon>Heterobranchia</taxon>
        <taxon>Euthyneura</taxon>
        <taxon>Panpulmonata</taxon>
        <taxon>Hygrophila</taxon>
        <taxon>Lymnaeoidea</taxon>
        <taxon>Lymnaeidae</taxon>
        <taxon>Lymnaea</taxon>
    </lineage>
</organism>